<dbReference type="AlphaFoldDB" id="A0A3P6UIT3"/>
<organism evidence="1 2">
    <name type="scientific">Litomosoides sigmodontis</name>
    <name type="common">Filarial nematode worm</name>
    <dbReference type="NCBI Taxonomy" id="42156"/>
    <lineage>
        <taxon>Eukaryota</taxon>
        <taxon>Metazoa</taxon>
        <taxon>Ecdysozoa</taxon>
        <taxon>Nematoda</taxon>
        <taxon>Chromadorea</taxon>
        <taxon>Rhabditida</taxon>
        <taxon>Spirurina</taxon>
        <taxon>Spiruromorpha</taxon>
        <taxon>Filarioidea</taxon>
        <taxon>Onchocercidae</taxon>
        <taxon>Litomosoides</taxon>
    </lineage>
</organism>
<keyword evidence="2" id="KW-1185">Reference proteome</keyword>
<reference evidence="1 2" key="1">
    <citation type="submission" date="2018-08" db="EMBL/GenBank/DDBJ databases">
        <authorList>
            <person name="Laetsch R D."/>
            <person name="Stevens L."/>
            <person name="Kumar S."/>
            <person name="Blaxter L. M."/>
        </authorList>
    </citation>
    <scope>NUCLEOTIDE SEQUENCE [LARGE SCALE GENOMIC DNA]</scope>
</reference>
<dbReference type="EMBL" id="UYRX01000199">
    <property type="protein sequence ID" value="VDK77241.1"/>
    <property type="molecule type" value="Genomic_DNA"/>
</dbReference>
<proteinExistence type="predicted"/>
<evidence type="ECO:0000313" key="1">
    <source>
        <dbReference type="EMBL" id="VDK77241.1"/>
    </source>
</evidence>
<protein>
    <submittedName>
        <fullName evidence="1">Uncharacterized protein</fullName>
    </submittedName>
</protein>
<sequence>MILSFQALPFVEQNCSSITVLLSYYFSALLSEIHFKFNACGVAAHWFAFKSIITFSSQLKRPRLSLSAFLCFRHLHLAQQEQLIIYYETITIN</sequence>
<accession>A0A3P6UIT3</accession>
<gene>
    <name evidence="1" type="ORF">NLS_LOCUS3583</name>
</gene>
<dbReference type="Proteomes" id="UP000277928">
    <property type="component" value="Unassembled WGS sequence"/>
</dbReference>
<name>A0A3P6UIT3_LITSI</name>
<evidence type="ECO:0000313" key="2">
    <source>
        <dbReference type="Proteomes" id="UP000277928"/>
    </source>
</evidence>